<dbReference type="EMBL" id="BSPD01000020">
    <property type="protein sequence ID" value="GLS24897.1"/>
    <property type="molecule type" value="Genomic_DNA"/>
</dbReference>
<name>A0AA37T937_9GAMM</name>
<dbReference type="Gene3D" id="3.90.1010.10">
    <property type="match status" value="1"/>
</dbReference>
<keyword evidence="4" id="KW-1185">Reference proteome</keyword>
<dbReference type="AlphaFoldDB" id="A0AA37T937"/>
<dbReference type="InterPro" id="IPR003808">
    <property type="entry name" value="Fe-S_metab-assoc_dom"/>
</dbReference>
<dbReference type="Proteomes" id="UP001156870">
    <property type="component" value="Unassembled WGS sequence"/>
</dbReference>
<reference evidence="3 4" key="1">
    <citation type="journal article" date="2014" name="Int. J. Syst. Evol. Microbiol.">
        <title>Complete genome sequence of Corynebacterium casei LMG S-19264T (=DSM 44701T), isolated from a smear-ripened cheese.</title>
        <authorList>
            <consortium name="US DOE Joint Genome Institute (JGI-PGF)"/>
            <person name="Walter F."/>
            <person name="Albersmeier A."/>
            <person name="Kalinowski J."/>
            <person name="Ruckert C."/>
        </authorList>
    </citation>
    <scope>NUCLEOTIDE SEQUENCE [LARGE SCALE GENOMIC DNA]</scope>
    <source>
        <strain evidence="3 4">NBRC 110095</strain>
    </source>
</reference>
<dbReference type="Pfam" id="PF02657">
    <property type="entry name" value="SufE"/>
    <property type="match status" value="1"/>
</dbReference>
<dbReference type="SUPFAM" id="SSF82649">
    <property type="entry name" value="SufE/NifU"/>
    <property type="match status" value="1"/>
</dbReference>
<accession>A0AA37T937</accession>
<evidence type="ECO:0000256" key="1">
    <source>
        <dbReference type="ARBA" id="ARBA00010282"/>
    </source>
</evidence>
<gene>
    <name evidence="3" type="ORF">GCM10007877_06110</name>
</gene>
<organism evidence="3 4">
    <name type="scientific">Marinibactrum halimedae</name>
    <dbReference type="NCBI Taxonomy" id="1444977"/>
    <lineage>
        <taxon>Bacteria</taxon>
        <taxon>Pseudomonadati</taxon>
        <taxon>Pseudomonadota</taxon>
        <taxon>Gammaproteobacteria</taxon>
        <taxon>Cellvibrionales</taxon>
        <taxon>Cellvibrionaceae</taxon>
        <taxon>Marinibactrum</taxon>
    </lineage>
</organism>
<sequence>MVLASTDEILEDLAFFDDWEERYKYIIDLGKELPSMAPELQTADRLVKGCQSNVWLHYEYRNGQLVFLVESDAVIVRGLLALVMSAFNEKSPSDIVAFDIDDYFSTLDLERHLSPTRGNGLRSIVGKVKSIAMSLKNVTDNAIEL</sequence>
<dbReference type="PANTHER" id="PTHR43597:SF5">
    <property type="entry name" value="SUFE-LIKE PROTEIN 2, CHLOROPLASTIC"/>
    <property type="match status" value="1"/>
</dbReference>
<feature type="domain" description="Fe-S metabolism associated" evidence="2">
    <location>
        <begin position="11"/>
        <end position="130"/>
    </location>
</feature>
<comment type="similarity">
    <text evidence="1">Belongs to the SufE family.</text>
</comment>
<evidence type="ECO:0000259" key="2">
    <source>
        <dbReference type="Pfam" id="PF02657"/>
    </source>
</evidence>
<comment type="caution">
    <text evidence="3">The sequence shown here is derived from an EMBL/GenBank/DDBJ whole genome shotgun (WGS) entry which is preliminary data.</text>
</comment>
<evidence type="ECO:0000313" key="4">
    <source>
        <dbReference type="Proteomes" id="UP001156870"/>
    </source>
</evidence>
<protein>
    <submittedName>
        <fullName evidence="3">Cysteine desulfurase, sulfur acceptor subunit CsdE</fullName>
    </submittedName>
</protein>
<evidence type="ECO:0000313" key="3">
    <source>
        <dbReference type="EMBL" id="GLS24897.1"/>
    </source>
</evidence>
<proteinExistence type="inferred from homology"/>
<dbReference type="RefSeq" id="WP_232592284.1">
    <property type="nucleotide sequence ID" value="NZ_BSPD01000020.1"/>
</dbReference>
<dbReference type="PANTHER" id="PTHR43597">
    <property type="entry name" value="SULFUR ACCEPTOR PROTEIN CSDE"/>
    <property type="match status" value="1"/>
</dbReference>